<sequence length="904" mass="103510">MPNNNAKSSFGQSLQFITEIKLQELEKQRLAYQIHAKVLERAKVLEECGDLLKKVEVLAKAVKSWTGSGELNYSKIVGGKLQLKNLEFWIQQAKHDPNFNQKIAEGWAETLEDHIRHTVMRFDSAKLFGNLFNEWLASGDSVALTYQPRPSDNDSEFIEVGRKEMYEHKEKLISIVFDDYPVPVPELNMYLEELFASEEASRALGALRKEIKDFGSSLQRKPITVQDVRNAITGLLTTGLMDEEKRTTLKAFEENSTVLNEVASVLNMRMASLDTWAWPKEGVLVEFRRHLNGKYSLWKFWFRAFTDPEIMDALLLHHLGVAWQVKLKSCLTTLFGSKAWIRPIPPKQEEKKRRVEQLRVPQDAYSIDVERENNRHSMFFVTQLQERADRPKSYGDLVDAPQKTEPDQMNAAQIKQKLLHIITTESYLNTALYGTHAIVCSDLEWFGPSLPHTSILTVLEFLGISKTWLSFLQAFLSAPIRFEGEDEPRTRKRGTPIGYALSVFCGEAIIFIMDFVVNQRANGLFLHRMHDDLWLWDASAQKVAGGWAEMNKYAQLVGLKFNQTKTGSAYVGPPEDASGLPEGDIRWGFLIFDPKESRFVFDQKEIDKNIVEMRRQLASTKSVFGWVNTYNKYISYILRNLGGVPANCFGKAHIDGVIGTLSRIQRELFDDGSGSAVGYLRKTIQGRFGITNLPEGYFYFPIGSGGLELRNTVLELLSLQRHGKPLVSYGQEEDSDGEAHHRNSDDDDSADSVEVFIEHKAMADQKFKKRIEHDQKLYSHLKNVWDKDRDNRRGKRGSSGSQDFMSFEEYASLRESWLTNWGESYRDMLQSPKRCFVELVPKVKEALTQSTRSWGDMDWYEQWVVSMYGDEVVKRFGGLDAVDPNLIPVGMVQLFRSSRIKLDQ</sequence>
<accession>A0A409XHQ3</accession>
<evidence type="ECO:0000313" key="2">
    <source>
        <dbReference type="EMBL" id="PPQ90279.1"/>
    </source>
</evidence>
<feature type="region of interest" description="Disordered" evidence="1">
    <location>
        <begin position="727"/>
        <end position="749"/>
    </location>
</feature>
<dbReference type="PANTHER" id="PTHR37015">
    <property type="entry name" value="REVERSE TRANSCRIPTASE DOMAIN-CONTAINING PROTEIN"/>
    <property type="match status" value="1"/>
</dbReference>
<keyword evidence="3" id="KW-1185">Reference proteome</keyword>
<reference evidence="2 3" key="1">
    <citation type="journal article" date="2018" name="Evol. Lett.">
        <title>Horizontal gene cluster transfer increased hallucinogenic mushroom diversity.</title>
        <authorList>
            <person name="Reynolds H.T."/>
            <person name="Vijayakumar V."/>
            <person name="Gluck-Thaler E."/>
            <person name="Korotkin H.B."/>
            <person name="Matheny P.B."/>
            <person name="Slot J.C."/>
        </authorList>
    </citation>
    <scope>NUCLEOTIDE SEQUENCE [LARGE SCALE GENOMIC DNA]</scope>
    <source>
        <strain evidence="2 3">2631</strain>
    </source>
</reference>
<dbReference type="STRING" id="93625.A0A409XHQ3"/>
<dbReference type="InParanoid" id="A0A409XHQ3"/>
<evidence type="ECO:0000313" key="3">
    <source>
        <dbReference type="Proteomes" id="UP000283269"/>
    </source>
</evidence>
<dbReference type="EMBL" id="NHYD01001659">
    <property type="protein sequence ID" value="PPQ90279.1"/>
    <property type="molecule type" value="Genomic_DNA"/>
</dbReference>
<protein>
    <submittedName>
        <fullName evidence="2">Uncharacterized protein</fullName>
    </submittedName>
</protein>
<dbReference type="OrthoDB" id="74545at2759"/>
<name>A0A409XHQ3_PSICY</name>
<gene>
    <name evidence="2" type="ORF">CVT25_013104</name>
</gene>
<dbReference type="AlphaFoldDB" id="A0A409XHQ3"/>
<dbReference type="Proteomes" id="UP000283269">
    <property type="component" value="Unassembled WGS sequence"/>
</dbReference>
<dbReference type="PANTHER" id="PTHR37015:SF2">
    <property type="entry name" value="REVERSE TRANSCRIPTASE DOMAIN-CONTAINING PROTEIN"/>
    <property type="match status" value="1"/>
</dbReference>
<evidence type="ECO:0000256" key="1">
    <source>
        <dbReference type="SAM" id="MobiDB-lite"/>
    </source>
</evidence>
<comment type="caution">
    <text evidence="2">The sequence shown here is derived from an EMBL/GenBank/DDBJ whole genome shotgun (WGS) entry which is preliminary data.</text>
</comment>
<proteinExistence type="predicted"/>
<organism evidence="2 3">
    <name type="scientific">Psilocybe cyanescens</name>
    <dbReference type="NCBI Taxonomy" id="93625"/>
    <lineage>
        <taxon>Eukaryota</taxon>
        <taxon>Fungi</taxon>
        <taxon>Dikarya</taxon>
        <taxon>Basidiomycota</taxon>
        <taxon>Agaricomycotina</taxon>
        <taxon>Agaricomycetes</taxon>
        <taxon>Agaricomycetidae</taxon>
        <taxon>Agaricales</taxon>
        <taxon>Agaricineae</taxon>
        <taxon>Strophariaceae</taxon>
        <taxon>Psilocybe</taxon>
    </lineage>
</organism>